<evidence type="ECO:0000313" key="4">
    <source>
        <dbReference type="Proteomes" id="UP001321473"/>
    </source>
</evidence>
<dbReference type="AlphaFoldDB" id="A0AAQ4F153"/>
<dbReference type="PANTHER" id="PTHR43668">
    <property type="entry name" value="ALLANTOINASE"/>
    <property type="match status" value="1"/>
</dbReference>
<dbReference type="Pfam" id="PF12890">
    <property type="entry name" value="DHOase"/>
    <property type="match status" value="1"/>
</dbReference>
<reference evidence="3 4" key="1">
    <citation type="journal article" date="2023" name="Arcadia Sci">
        <title>De novo assembly of a long-read Amblyomma americanum tick genome.</title>
        <authorList>
            <person name="Chou S."/>
            <person name="Poskanzer K.E."/>
            <person name="Rollins M."/>
            <person name="Thuy-Boun P.S."/>
        </authorList>
    </citation>
    <scope>NUCLEOTIDE SEQUENCE [LARGE SCALE GENOMIC DNA]</scope>
    <source>
        <strain evidence="3">F_SG_1</strain>
        <tissue evidence="3">Salivary glands</tissue>
    </source>
</reference>
<dbReference type="Proteomes" id="UP001321473">
    <property type="component" value="Unassembled WGS sequence"/>
</dbReference>
<gene>
    <name evidence="3" type="ORF">V5799_017791</name>
</gene>
<sequence>MQALRLVRKAPPVKTHIDCLTSRNIVRLPGLIDVHVHMREPGATEKEDYASGTAAALAGGFTLVCAMPNTRPPLCDTDALAVCQQVSWKHLNTAVVDYAVLSHGYDWWL</sequence>
<dbReference type="GO" id="GO:0006145">
    <property type="term" value="P:purine nucleobase catabolic process"/>
    <property type="evidence" value="ECO:0007669"/>
    <property type="project" value="TreeGrafter"/>
</dbReference>
<protein>
    <recommendedName>
        <fullName evidence="2">Dihydroorotase catalytic domain-containing protein</fullName>
    </recommendedName>
</protein>
<feature type="domain" description="Dihydroorotase catalytic" evidence="2">
    <location>
        <begin position="27"/>
        <end position="73"/>
    </location>
</feature>
<dbReference type="GO" id="GO:0005737">
    <property type="term" value="C:cytoplasm"/>
    <property type="evidence" value="ECO:0007669"/>
    <property type="project" value="TreeGrafter"/>
</dbReference>
<keyword evidence="1" id="KW-0665">Pyrimidine biosynthesis</keyword>
<dbReference type="InterPro" id="IPR050138">
    <property type="entry name" value="DHOase/Allantoinase_Hydrolase"/>
</dbReference>
<evidence type="ECO:0000259" key="2">
    <source>
        <dbReference type="Pfam" id="PF12890"/>
    </source>
</evidence>
<dbReference type="Gene3D" id="3.20.20.140">
    <property type="entry name" value="Metal-dependent hydrolases"/>
    <property type="match status" value="1"/>
</dbReference>
<proteinExistence type="predicted"/>
<dbReference type="EMBL" id="JARKHS020008341">
    <property type="protein sequence ID" value="KAK8780860.1"/>
    <property type="molecule type" value="Genomic_DNA"/>
</dbReference>
<dbReference type="GO" id="GO:0004038">
    <property type="term" value="F:allantoinase activity"/>
    <property type="evidence" value="ECO:0007669"/>
    <property type="project" value="TreeGrafter"/>
</dbReference>
<organism evidence="3 4">
    <name type="scientific">Amblyomma americanum</name>
    <name type="common">Lone star tick</name>
    <dbReference type="NCBI Taxonomy" id="6943"/>
    <lineage>
        <taxon>Eukaryota</taxon>
        <taxon>Metazoa</taxon>
        <taxon>Ecdysozoa</taxon>
        <taxon>Arthropoda</taxon>
        <taxon>Chelicerata</taxon>
        <taxon>Arachnida</taxon>
        <taxon>Acari</taxon>
        <taxon>Parasitiformes</taxon>
        <taxon>Ixodida</taxon>
        <taxon>Ixodoidea</taxon>
        <taxon>Ixodidae</taxon>
        <taxon>Amblyomminae</taxon>
        <taxon>Amblyomma</taxon>
    </lineage>
</organism>
<evidence type="ECO:0000256" key="1">
    <source>
        <dbReference type="ARBA" id="ARBA00022975"/>
    </source>
</evidence>
<dbReference type="PANTHER" id="PTHR43668:SF2">
    <property type="entry name" value="ALLANTOINASE"/>
    <property type="match status" value="1"/>
</dbReference>
<dbReference type="InterPro" id="IPR024403">
    <property type="entry name" value="DHOase_cat"/>
</dbReference>
<accession>A0AAQ4F153</accession>
<name>A0AAQ4F153_AMBAM</name>
<dbReference type="InterPro" id="IPR032466">
    <property type="entry name" value="Metal_Hydrolase"/>
</dbReference>
<keyword evidence="4" id="KW-1185">Reference proteome</keyword>
<evidence type="ECO:0000313" key="3">
    <source>
        <dbReference type="EMBL" id="KAK8780860.1"/>
    </source>
</evidence>
<comment type="caution">
    <text evidence="3">The sequence shown here is derived from an EMBL/GenBank/DDBJ whole genome shotgun (WGS) entry which is preliminary data.</text>
</comment>
<dbReference type="SUPFAM" id="SSF51556">
    <property type="entry name" value="Metallo-dependent hydrolases"/>
    <property type="match status" value="1"/>
</dbReference>